<proteinExistence type="predicted"/>
<dbReference type="Proteomes" id="UP000663879">
    <property type="component" value="Unassembled WGS sequence"/>
</dbReference>
<keyword evidence="2" id="KW-1185">Reference proteome</keyword>
<organism evidence="1 2">
    <name type="scientific">Brachionus calyciflorus</name>
    <dbReference type="NCBI Taxonomy" id="104777"/>
    <lineage>
        <taxon>Eukaryota</taxon>
        <taxon>Metazoa</taxon>
        <taxon>Spiralia</taxon>
        <taxon>Gnathifera</taxon>
        <taxon>Rotifera</taxon>
        <taxon>Eurotatoria</taxon>
        <taxon>Monogononta</taxon>
        <taxon>Pseudotrocha</taxon>
        <taxon>Ploima</taxon>
        <taxon>Brachionidae</taxon>
        <taxon>Brachionus</taxon>
    </lineage>
</organism>
<comment type="caution">
    <text evidence="1">The sequence shown here is derived from an EMBL/GenBank/DDBJ whole genome shotgun (WGS) entry which is preliminary data.</text>
</comment>
<evidence type="ECO:0000313" key="2">
    <source>
        <dbReference type="Proteomes" id="UP000663879"/>
    </source>
</evidence>
<protein>
    <submittedName>
        <fullName evidence="1">Uncharacterized protein</fullName>
    </submittedName>
</protein>
<gene>
    <name evidence="1" type="ORF">OXX778_LOCUS16703</name>
</gene>
<reference evidence="1" key="1">
    <citation type="submission" date="2021-02" db="EMBL/GenBank/DDBJ databases">
        <authorList>
            <person name="Nowell W R."/>
        </authorList>
    </citation>
    <scope>NUCLEOTIDE SEQUENCE</scope>
    <source>
        <strain evidence="1">Ploen Becks lab</strain>
    </source>
</reference>
<name>A0A814HB04_9BILA</name>
<evidence type="ECO:0000313" key="1">
    <source>
        <dbReference type="EMBL" id="CAF1007080.1"/>
    </source>
</evidence>
<dbReference type="AlphaFoldDB" id="A0A814HB04"/>
<dbReference type="EMBL" id="CAJNOC010004029">
    <property type="protein sequence ID" value="CAF1007080.1"/>
    <property type="molecule type" value="Genomic_DNA"/>
</dbReference>
<accession>A0A814HB04</accession>
<sequence length="89" mass="10609">MAIFKHKLKFLKILNLYKFERKGKEEEEPKKSRGRVEEEERKINVQVSFNLYCSSNYLSEKVMKHLLAERSAQNPQASDLSNKLEFKIF</sequence>